<keyword evidence="1" id="KW-0689">Ribosomal protein</keyword>
<proteinExistence type="predicted"/>
<protein>
    <submittedName>
        <fullName evidence="1">Ribosomal protein L2 (Mitochondrion)</fullName>
    </submittedName>
</protein>
<dbReference type="GO" id="GO:0005840">
    <property type="term" value="C:ribosome"/>
    <property type="evidence" value="ECO:0007669"/>
    <property type="project" value="UniProtKB-KW"/>
</dbReference>
<gene>
    <name evidence="1" type="ORF">E6C27_scaffold81G00890</name>
</gene>
<accession>A0A5A7SS74</accession>
<reference evidence="1 2" key="1">
    <citation type="submission" date="2019-08" db="EMBL/GenBank/DDBJ databases">
        <title>Draft genome sequences of two oriental melons (Cucumis melo L. var makuwa).</title>
        <authorList>
            <person name="Kwon S.-Y."/>
        </authorList>
    </citation>
    <scope>NUCLEOTIDE SEQUENCE [LARGE SCALE GENOMIC DNA]</scope>
    <source>
        <strain evidence="2">cv. SW 3</strain>
        <tissue evidence="1">Leaf</tissue>
    </source>
</reference>
<sequence length="198" mass="22058">MRSSFSPLFIDCSSSLFRGDNNSTYLFRGRRHSKARQRPMMCLKRKGGLKFLGRAVGGSSRTVREPSPSTGTEVNTYFIASHKCSAGKMVMNCDWSKPSTSDLLRPAQNGHTYSDLIHTAKKGRIEGGTGCFLATPPATRYEILDRNSQIENCIPFADSSIYRKWVHDRESYPGQSAKLARAAGTFAKRMKDTPYTLS</sequence>
<dbReference type="STRING" id="1194695.A0A5A7SS74"/>
<evidence type="ECO:0000313" key="2">
    <source>
        <dbReference type="Proteomes" id="UP000321393"/>
    </source>
</evidence>
<comment type="caution">
    <text evidence="1">The sequence shown here is derived from an EMBL/GenBank/DDBJ whole genome shotgun (WGS) entry which is preliminary data.</text>
</comment>
<name>A0A5A7SS74_CUCMM</name>
<organism evidence="1 2">
    <name type="scientific">Cucumis melo var. makuwa</name>
    <name type="common">Oriental melon</name>
    <dbReference type="NCBI Taxonomy" id="1194695"/>
    <lineage>
        <taxon>Eukaryota</taxon>
        <taxon>Viridiplantae</taxon>
        <taxon>Streptophyta</taxon>
        <taxon>Embryophyta</taxon>
        <taxon>Tracheophyta</taxon>
        <taxon>Spermatophyta</taxon>
        <taxon>Magnoliopsida</taxon>
        <taxon>eudicotyledons</taxon>
        <taxon>Gunneridae</taxon>
        <taxon>Pentapetalae</taxon>
        <taxon>rosids</taxon>
        <taxon>fabids</taxon>
        <taxon>Cucurbitales</taxon>
        <taxon>Cucurbitaceae</taxon>
        <taxon>Benincaseae</taxon>
        <taxon>Cucumis</taxon>
    </lineage>
</organism>
<evidence type="ECO:0000313" key="1">
    <source>
        <dbReference type="EMBL" id="KAA0032896.1"/>
    </source>
</evidence>
<dbReference type="Proteomes" id="UP000321393">
    <property type="component" value="Unassembled WGS sequence"/>
</dbReference>
<dbReference type="AlphaFoldDB" id="A0A5A7SS74"/>
<dbReference type="EMBL" id="SSTE01021131">
    <property type="protein sequence ID" value="KAA0032896.1"/>
    <property type="molecule type" value="Genomic_DNA"/>
</dbReference>
<keyword evidence="1" id="KW-0687">Ribonucleoprotein</keyword>